<evidence type="ECO:0000259" key="2">
    <source>
        <dbReference type="Pfam" id="PF13807"/>
    </source>
</evidence>
<feature type="coiled-coil region" evidence="1">
    <location>
        <begin position="13"/>
        <end position="47"/>
    </location>
</feature>
<feature type="non-terminal residue" evidence="3">
    <location>
        <position position="265"/>
    </location>
</feature>
<proteinExistence type="predicted"/>
<protein>
    <recommendedName>
        <fullName evidence="2">Tyrosine-protein kinase G-rich domain-containing protein</fullName>
    </recommendedName>
</protein>
<dbReference type="Pfam" id="PF13807">
    <property type="entry name" value="GNVR"/>
    <property type="match status" value="1"/>
</dbReference>
<dbReference type="InterPro" id="IPR050445">
    <property type="entry name" value="Bact_polysacc_biosynth/exp"/>
</dbReference>
<comment type="caution">
    <text evidence="3">The sequence shown here is derived from an EMBL/GenBank/DDBJ whole genome shotgun (WGS) entry which is preliminary data.</text>
</comment>
<gene>
    <name evidence="3" type="ORF">S06H3_41310</name>
</gene>
<dbReference type="PANTHER" id="PTHR32309:SF13">
    <property type="entry name" value="FERRIC ENTEROBACTIN TRANSPORT PROTEIN FEPE"/>
    <property type="match status" value="1"/>
</dbReference>
<dbReference type="GO" id="GO:0005886">
    <property type="term" value="C:plasma membrane"/>
    <property type="evidence" value="ECO:0007669"/>
    <property type="project" value="TreeGrafter"/>
</dbReference>
<feature type="coiled-coil region" evidence="1">
    <location>
        <begin position="71"/>
        <end position="124"/>
    </location>
</feature>
<accession>X1PZV5</accession>
<evidence type="ECO:0000313" key="3">
    <source>
        <dbReference type="EMBL" id="GAI44395.1"/>
    </source>
</evidence>
<reference evidence="3" key="1">
    <citation type="journal article" date="2014" name="Front. Microbiol.">
        <title>High frequency of phylogenetically diverse reductive dehalogenase-homologous genes in deep subseafloor sedimentary metagenomes.</title>
        <authorList>
            <person name="Kawai M."/>
            <person name="Futagami T."/>
            <person name="Toyoda A."/>
            <person name="Takaki Y."/>
            <person name="Nishi S."/>
            <person name="Hori S."/>
            <person name="Arai W."/>
            <person name="Tsubouchi T."/>
            <person name="Morono Y."/>
            <person name="Uchiyama I."/>
            <person name="Ito T."/>
            <person name="Fujiyama A."/>
            <person name="Inagaki F."/>
            <person name="Takami H."/>
        </authorList>
    </citation>
    <scope>NUCLEOTIDE SEQUENCE</scope>
    <source>
        <strain evidence="3">Expedition CK06-06</strain>
    </source>
</reference>
<sequence>DISSRRRESTTALDFLSRETKKMAENLRQAEENLKRYKEKEGFAELSEKTRLMVERFSELETLHQSTRISRQELNNRLIEVRSQLQKVSKVWVSSTYIADNPVVQMLRSRLTDLEIKHAQLSREFSSDDPQVTYIKPQIEETKKELNRTVKTVAAGKTETISPIYTELYTKLVTYETEVNALKAKEDALGNLVAEYERKVNILPQQELTLARLERDRQVNAELYAILVKAKNKAEIESASEIGTIEVVDPALKPTSPVKPKKKLN</sequence>
<name>X1PZV5_9ZZZZ</name>
<dbReference type="EMBL" id="BARV01025442">
    <property type="protein sequence ID" value="GAI44395.1"/>
    <property type="molecule type" value="Genomic_DNA"/>
</dbReference>
<dbReference type="AlphaFoldDB" id="X1PZV5"/>
<organism evidence="3">
    <name type="scientific">marine sediment metagenome</name>
    <dbReference type="NCBI Taxonomy" id="412755"/>
    <lineage>
        <taxon>unclassified sequences</taxon>
        <taxon>metagenomes</taxon>
        <taxon>ecological metagenomes</taxon>
    </lineage>
</organism>
<dbReference type="InterPro" id="IPR032807">
    <property type="entry name" value="GNVR"/>
</dbReference>
<keyword evidence="1" id="KW-0175">Coiled coil</keyword>
<evidence type="ECO:0000256" key="1">
    <source>
        <dbReference type="SAM" id="Coils"/>
    </source>
</evidence>
<dbReference type="GO" id="GO:0004713">
    <property type="term" value="F:protein tyrosine kinase activity"/>
    <property type="evidence" value="ECO:0007669"/>
    <property type="project" value="TreeGrafter"/>
</dbReference>
<feature type="non-terminal residue" evidence="3">
    <location>
        <position position="1"/>
    </location>
</feature>
<dbReference type="PANTHER" id="PTHR32309">
    <property type="entry name" value="TYROSINE-PROTEIN KINASE"/>
    <property type="match status" value="1"/>
</dbReference>
<feature type="domain" description="Tyrosine-protein kinase G-rich" evidence="2">
    <location>
        <begin position="209"/>
        <end position="264"/>
    </location>
</feature>